<dbReference type="UniPathway" id="UPA00074">
    <property type="reaction ID" value="UER00128"/>
</dbReference>
<dbReference type="GO" id="GO:0004359">
    <property type="term" value="F:glutaminase activity"/>
    <property type="evidence" value="ECO:0007669"/>
    <property type="project" value="UniProtKB-EC"/>
</dbReference>
<dbReference type="EC" id="3.5.1.2" evidence="8"/>
<evidence type="ECO:0000256" key="1">
    <source>
        <dbReference type="ARBA" id="ARBA00022490"/>
    </source>
</evidence>
<dbReference type="GO" id="GO:0005737">
    <property type="term" value="C:cytoplasm"/>
    <property type="evidence" value="ECO:0007669"/>
    <property type="project" value="UniProtKB-SubCell"/>
</dbReference>
<dbReference type="RefSeq" id="WP_135761071.1">
    <property type="nucleotide sequence ID" value="NZ_RQHW01000047.1"/>
</dbReference>
<dbReference type="AlphaFoldDB" id="A0A4R9LYG0"/>
<dbReference type="SUPFAM" id="SSF52317">
    <property type="entry name" value="Class I glutamine amidotransferase-like"/>
    <property type="match status" value="1"/>
</dbReference>
<dbReference type="GO" id="GO:0004642">
    <property type="term" value="F:phosphoribosylformylglycinamidine synthase activity"/>
    <property type="evidence" value="ECO:0007669"/>
    <property type="project" value="UniProtKB-UniRule"/>
</dbReference>
<keyword evidence="2 8" id="KW-0436">Ligase</keyword>
<gene>
    <name evidence="8 9" type="primary">purQ</name>
    <name evidence="9" type="ORF">EHS15_13380</name>
</gene>
<dbReference type="InterPro" id="IPR010075">
    <property type="entry name" value="PRibForGlyAmidine_synth_PurQ"/>
</dbReference>
<dbReference type="SMART" id="SM01211">
    <property type="entry name" value="GATase_5"/>
    <property type="match status" value="1"/>
</dbReference>
<evidence type="ECO:0000256" key="7">
    <source>
        <dbReference type="ARBA" id="ARBA00022962"/>
    </source>
</evidence>
<comment type="catalytic activity">
    <reaction evidence="8">
        <text>N(2)-formyl-N(1)-(5-phospho-beta-D-ribosyl)glycinamide + L-glutamine + ATP + H2O = 2-formamido-N(1)-(5-O-phospho-beta-D-ribosyl)acetamidine + L-glutamate + ADP + phosphate + H(+)</text>
        <dbReference type="Rhea" id="RHEA:17129"/>
        <dbReference type="ChEBI" id="CHEBI:15377"/>
        <dbReference type="ChEBI" id="CHEBI:15378"/>
        <dbReference type="ChEBI" id="CHEBI:29985"/>
        <dbReference type="ChEBI" id="CHEBI:30616"/>
        <dbReference type="ChEBI" id="CHEBI:43474"/>
        <dbReference type="ChEBI" id="CHEBI:58359"/>
        <dbReference type="ChEBI" id="CHEBI:147286"/>
        <dbReference type="ChEBI" id="CHEBI:147287"/>
        <dbReference type="ChEBI" id="CHEBI:456216"/>
        <dbReference type="EC" id="6.3.5.3"/>
    </reaction>
</comment>
<dbReference type="EMBL" id="RQHW01000047">
    <property type="protein sequence ID" value="TGN18387.1"/>
    <property type="molecule type" value="Genomic_DNA"/>
</dbReference>
<comment type="function">
    <text evidence="8">Part of the phosphoribosylformylglycinamidine synthase complex involved in the purines biosynthetic pathway. Catalyzes the ATP-dependent conversion of formylglycinamide ribonucleotide (FGAR) and glutamine to yield formylglycinamidine ribonucleotide (FGAM) and glutamate. The FGAM synthase complex is composed of three subunits. PurQ produces an ammonia molecule by converting glutamine to glutamate. PurL transfers the ammonia molecule to FGAR to form FGAM in an ATP-dependent manner. PurS interacts with PurQ and PurL and is thought to assist in the transfer of the ammonia molecule from PurQ to PurL.</text>
</comment>
<evidence type="ECO:0000256" key="8">
    <source>
        <dbReference type="HAMAP-Rule" id="MF_00421"/>
    </source>
</evidence>
<evidence type="ECO:0000256" key="4">
    <source>
        <dbReference type="ARBA" id="ARBA00022755"/>
    </source>
</evidence>
<evidence type="ECO:0000256" key="3">
    <source>
        <dbReference type="ARBA" id="ARBA00022741"/>
    </source>
</evidence>
<proteinExistence type="inferred from homology"/>
<accession>A0A4R9LYG0</accession>
<dbReference type="GO" id="GO:0005524">
    <property type="term" value="F:ATP binding"/>
    <property type="evidence" value="ECO:0007669"/>
    <property type="project" value="UniProtKB-KW"/>
</dbReference>
<dbReference type="CDD" id="cd01740">
    <property type="entry name" value="GATase1_FGAR_AT"/>
    <property type="match status" value="1"/>
</dbReference>
<evidence type="ECO:0000313" key="10">
    <source>
        <dbReference type="Proteomes" id="UP000298058"/>
    </source>
</evidence>
<protein>
    <recommendedName>
        <fullName evidence="8">Phosphoribosylformylglycinamidine synthase subunit PurQ</fullName>
        <shortName evidence="8">FGAM synthase</shortName>
        <ecNumber evidence="8">6.3.5.3</ecNumber>
    </recommendedName>
    <alternativeName>
        <fullName evidence="8">Formylglycinamide ribonucleotide amidotransferase subunit I</fullName>
        <shortName evidence="8">FGAR amidotransferase I</shortName>
        <shortName evidence="8">FGAR-AT I</shortName>
    </alternativeName>
    <alternativeName>
        <fullName evidence="8">Glutaminase PurQ</fullName>
        <ecNumber evidence="8">3.5.1.2</ecNumber>
    </alternativeName>
    <alternativeName>
        <fullName evidence="8">Phosphoribosylformylglycinamidine synthase subunit I</fullName>
    </alternativeName>
</protein>
<dbReference type="PANTHER" id="PTHR47552">
    <property type="entry name" value="PHOSPHORIBOSYLFORMYLGLYCINAMIDINE SYNTHASE SUBUNIT PURQ"/>
    <property type="match status" value="1"/>
</dbReference>
<dbReference type="Gene3D" id="3.40.50.880">
    <property type="match status" value="1"/>
</dbReference>
<dbReference type="InterPro" id="IPR029062">
    <property type="entry name" value="Class_I_gatase-like"/>
</dbReference>
<comment type="subunit">
    <text evidence="8">Part of the FGAM synthase complex composed of 1 PurL, 1 PurQ and 2 PurS subunits.</text>
</comment>
<dbReference type="Pfam" id="PF13507">
    <property type="entry name" value="GATase_5"/>
    <property type="match status" value="1"/>
</dbReference>
<feature type="active site" description="Nucleophile" evidence="8">
    <location>
        <position position="86"/>
    </location>
</feature>
<name>A0A4R9LYG0_9LEPT</name>
<evidence type="ECO:0000256" key="6">
    <source>
        <dbReference type="ARBA" id="ARBA00022840"/>
    </source>
</evidence>
<dbReference type="PANTHER" id="PTHR47552:SF1">
    <property type="entry name" value="PHOSPHORIBOSYLFORMYLGLYCINAMIDINE SYNTHASE SUBUNIT PURQ"/>
    <property type="match status" value="1"/>
</dbReference>
<keyword evidence="3 8" id="KW-0547">Nucleotide-binding</keyword>
<organism evidence="9 10">
    <name type="scientific">Leptospira idonii</name>
    <dbReference type="NCBI Taxonomy" id="1193500"/>
    <lineage>
        <taxon>Bacteria</taxon>
        <taxon>Pseudomonadati</taxon>
        <taxon>Spirochaetota</taxon>
        <taxon>Spirochaetia</taxon>
        <taxon>Leptospirales</taxon>
        <taxon>Leptospiraceae</taxon>
        <taxon>Leptospira</taxon>
    </lineage>
</organism>
<dbReference type="NCBIfam" id="TIGR01737">
    <property type="entry name" value="FGAM_synth_I"/>
    <property type="match status" value="1"/>
</dbReference>
<comment type="subcellular location">
    <subcellularLocation>
        <location evidence="8">Cytoplasm</location>
    </subcellularLocation>
</comment>
<dbReference type="OrthoDB" id="9804441at2"/>
<dbReference type="EC" id="6.3.5.3" evidence="8"/>
<keyword evidence="6 8" id="KW-0067">ATP-binding</keyword>
<dbReference type="PROSITE" id="PS51273">
    <property type="entry name" value="GATASE_TYPE_1"/>
    <property type="match status" value="1"/>
</dbReference>
<keyword evidence="5 8" id="KW-0378">Hydrolase</keyword>
<keyword evidence="4 8" id="KW-0658">Purine biosynthesis</keyword>
<comment type="pathway">
    <text evidence="8">Purine metabolism; IMP biosynthesis via de novo pathway; 5-amino-1-(5-phospho-D-ribosyl)imidazole from N(2)-formyl-N(1)-(5-phospho-D-ribosyl)glycinamide: step 1/2.</text>
</comment>
<dbReference type="NCBIfam" id="NF002957">
    <property type="entry name" value="PRK03619.1"/>
    <property type="match status" value="1"/>
</dbReference>
<comment type="catalytic activity">
    <reaction evidence="8">
        <text>L-glutamine + H2O = L-glutamate + NH4(+)</text>
        <dbReference type="Rhea" id="RHEA:15889"/>
        <dbReference type="ChEBI" id="CHEBI:15377"/>
        <dbReference type="ChEBI" id="CHEBI:28938"/>
        <dbReference type="ChEBI" id="CHEBI:29985"/>
        <dbReference type="ChEBI" id="CHEBI:58359"/>
        <dbReference type="EC" id="3.5.1.2"/>
    </reaction>
</comment>
<feature type="active site" evidence="8">
    <location>
        <position position="192"/>
    </location>
</feature>
<evidence type="ECO:0000256" key="5">
    <source>
        <dbReference type="ARBA" id="ARBA00022801"/>
    </source>
</evidence>
<dbReference type="GO" id="GO:0006189">
    <property type="term" value="P:'de novo' IMP biosynthetic process"/>
    <property type="evidence" value="ECO:0007669"/>
    <property type="project" value="UniProtKB-UniRule"/>
</dbReference>
<dbReference type="PIRSF" id="PIRSF001586">
    <property type="entry name" value="FGAM_synth_I"/>
    <property type="match status" value="1"/>
</dbReference>
<evidence type="ECO:0000256" key="2">
    <source>
        <dbReference type="ARBA" id="ARBA00022598"/>
    </source>
</evidence>
<feature type="active site" evidence="8">
    <location>
        <position position="194"/>
    </location>
</feature>
<keyword evidence="1 8" id="KW-0963">Cytoplasm</keyword>
<comment type="caution">
    <text evidence="9">The sequence shown here is derived from an EMBL/GenBank/DDBJ whole genome shotgun (WGS) entry which is preliminary data.</text>
</comment>
<keyword evidence="7 8" id="KW-0315">Glutamine amidotransferase</keyword>
<keyword evidence="10" id="KW-1185">Reference proteome</keyword>
<dbReference type="HAMAP" id="MF_00421">
    <property type="entry name" value="PurQ"/>
    <property type="match status" value="1"/>
</dbReference>
<reference evidence="9" key="1">
    <citation type="journal article" date="2019" name="PLoS Negl. Trop. Dis.">
        <title>Revisiting the worldwide diversity of Leptospira species in the environment.</title>
        <authorList>
            <person name="Vincent A.T."/>
            <person name="Schiettekatte O."/>
            <person name="Bourhy P."/>
            <person name="Veyrier F.J."/>
            <person name="Picardeau M."/>
        </authorList>
    </citation>
    <scope>NUCLEOTIDE SEQUENCE [LARGE SCALE GENOMIC DNA]</scope>
    <source>
        <strain evidence="9">201300427</strain>
    </source>
</reference>
<evidence type="ECO:0000313" key="9">
    <source>
        <dbReference type="EMBL" id="TGN18387.1"/>
    </source>
</evidence>
<dbReference type="Proteomes" id="UP000298058">
    <property type="component" value="Unassembled WGS sequence"/>
</dbReference>
<sequence>MKAHVITFPGSNCDKDVGTVLANEYNANVSYVWHRDHFEDMPDLVVLPGGFSFGDYLRCGAMARFSPAMESVFSYVKKGGKVLGICNGFQILTESGLLPGALLHNRSLKYICKDVDLLPVKNNSISGNIKNVSLSIPIAHGEGAFFADAEGLKKIEDSGSVVFRYKENPNGSLNDIAGICDEKGNVIGMMPHPERAINPYTGNVDGKIILDAVIRKLS</sequence>